<dbReference type="Proteomes" id="UP000771749">
    <property type="component" value="Unassembled WGS sequence"/>
</dbReference>
<evidence type="ECO:0000313" key="2">
    <source>
        <dbReference type="EMBL" id="MBO8453803.1"/>
    </source>
</evidence>
<reference evidence="2" key="1">
    <citation type="submission" date="2020-10" db="EMBL/GenBank/DDBJ databases">
        <authorList>
            <person name="Gilroy R."/>
        </authorList>
    </citation>
    <scope>NUCLEOTIDE SEQUENCE</scope>
    <source>
        <strain evidence="2">F1-3629</strain>
    </source>
</reference>
<evidence type="ECO:0000259" key="1">
    <source>
        <dbReference type="SMART" id="SM00060"/>
    </source>
</evidence>
<protein>
    <recommendedName>
        <fullName evidence="1">Fibronectin type-III domain-containing protein</fullName>
    </recommendedName>
</protein>
<proteinExistence type="predicted"/>
<evidence type="ECO:0000313" key="3">
    <source>
        <dbReference type="Proteomes" id="UP000771749"/>
    </source>
</evidence>
<organism evidence="2 3">
    <name type="scientific">Candidatus Cryptobacteroides gallistercoris</name>
    <dbReference type="NCBI Taxonomy" id="2840765"/>
    <lineage>
        <taxon>Bacteria</taxon>
        <taxon>Pseudomonadati</taxon>
        <taxon>Bacteroidota</taxon>
        <taxon>Bacteroidia</taxon>
        <taxon>Bacteroidales</taxon>
        <taxon>Candidatus Cryptobacteroides</taxon>
    </lineage>
</organism>
<dbReference type="InterPro" id="IPR036116">
    <property type="entry name" value="FN3_sf"/>
</dbReference>
<accession>A0A940IGA4</accession>
<gene>
    <name evidence="2" type="ORF">IAC07_03645</name>
</gene>
<dbReference type="InterPro" id="IPR003961">
    <property type="entry name" value="FN3_dom"/>
</dbReference>
<dbReference type="PROSITE" id="PS51257">
    <property type="entry name" value="PROKAR_LIPOPROTEIN"/>
    <property type="match status" value="1"/>
</dbReference>
<dbReference type="SMART" id="SM00060">
    <property type="entry name" value="FN3"/>
    <property type="match status" value="2"/>
</dbReference>
<dbReference type="AlphaFoldDB" id="A0A940IGA4"/>
<dbReference type="EMBL" id="JADIMJ010000056">
    <property type="protein sequence ID" value="MBO8453803.1"/>
    <property type="molecule type" value="Genomic_DNA"/>
</dbReference>
<dbReference type="SUPFAM" id="SSF49265">
    <property type="entry name" value="Fibronectin type III"/>
    <property type="match status" value="1"/>
</dbReference>
<comment type="caution">
    <text evidence="2">The sequence shown here is derived from an EMBL/GenBank/DDBJ whole genome shotgun (WGS) entry which is preliminary data.</text>
</comment>
<name>A0A940IGA4_9BACT</name>
<feature type="domain" description="Fibronectin type-III" evidence="1">
    <location>
        <begin position="129"/>
        <end position="217"/>
    </location>
</feature>
<sequence length="467" mass="50057">MKNRIYSFPAFAASLLMLLAMTSCENKTSGTAASPVEIEIEEIGDDFVSFTLSAPDAALLTYKQLAEFDASPSADEVLRSGVQADPSLYKVYTIGGLSPETVYRIAAAAMYPDGSYSNVAEVRVETTESDAVVPTLVLRDVTPASTSVSFTLVPDKAEKAAYLCVLSSDEVPSAAEILESGHEADPSKTDLYSVPGLLPETEYTLVAAAVSADGTYSEVASEPFATLEAQPAAIGDYYYSDGTWSSGAEGPVAGKECVGIVVLAGRGTVTNGGTDTGVYYTRDGHSRLENINGYVVSLNDVASGTEYAWGSWDVDGDSGVGTMHSDSDFEGYYNTSMIKAKAEEKAGGLSDDAVNNYPAAYAAVVLYENEVSAPESSSGWFLPSAQQLHYLFMKNEEINAALNSLGDAATPVYRRDAIYWSSSEQQTENGTRYWAYMVNLDSSNITPGYISGQRKNKEYKVRPWLVF</sequence>
<reference evidence="2" key="2">
    <citation type="journal article" date="2021" name="PeerJ">
        <title>Extensive microbial diversity within the chicken gut microbiome revealed by metagenomics and culture.</title>
        <authorList>
            <person name="Gilroy R."/>
            <person name="Ravi A."/>
            <person name="Getino M."/>
            <person name="Pursley I."/>
            <person name="Horton D.L."/>
            <person name="Alikhan N.F."/>
            <person name="Baker D."/>
            <person name="Gharbi K."/>
            <person name="Hall N."/>
            <person name="Watson M."/>
            <person name="Adriaenssens E.M."/>
            <person name="Foster-Nyarko E."/>
            <person name="Jarju S."/>
            <person name="Secka A."/>
            <person name="Antonio M."/>
            <person name="Oren A."/>
            <person name="Chaudhuri R.R."/>
            <person name="La Ragione R."/>
            <person name="Hildebrand F."/>
            <person name="Pallen M.J."/>
        </authorList>
    </citation>
    <scope>NUCLEOTIDE SEQUENCE</scope>
    <source>
        <strain evidence="2">F1-3629</strain>
    </source>
</reference>
<feature type="domain" description="Fibronectin type-III" evidence="1">
    <location>
        <begin position="32"/>
        <end position="117"/>
    </location>
</feature>